<name>A0A1M4DXL9_9ACTN</name>
<dbReference type="RefSeq" id="WP_225270703.1">
    <property type="nucleotide sequence ID" value="NZ_CP084058.1"/>
</dbReference>
<gene>
    <name evidence="1" type="ORF">BN4615_P829</name>
</gene>
<dbReference type="AlphaFoldDB" id="A0A1M4DXL9"/>
<organism evidence="1">
    <name type="scientific">Nonomuraea gerenzanensis</name>
    <dbReference type="NCBI Taxonomy" id="93944"/>
    <lineage>
        <taxon>Bacteria</taxon>
        <taxon>Bacillati</taxon>
        <taxon>Actinomycetota</taxon>
        <taxon>Actinomycetes</taxon>
        <taxon>Streptosporangiales</taxon>
        <taxon>Streptosporangiaceae</taxon>
        <taxon>Nonomuraea</taxon>
    </lineage>
</organism>
<proteinExistence type="predicted"/>
<sequence length="69" mass="7485">MLFGIGPRVYETDQVVVVDMDEEDAGSGKPCPAILKTDTTTVRLARPLGDRLVLDFGTGLPVLQGLNRR</sequence>
<protein>
    <submittedName>
        <fullName evidence="1">Uncharacterized protein</fullName>
    </submittedName>
</protein>
<dbReference type="EMBL" id="LT559118">
    <property type="protein sequence ID" value="SBO91315.1"/>
    <property type="molecule type" value="Genomic_DNA"/>
</dbReference>
<accession>A0A1M4DXL9</accession>
<evidence type="ECO:0000313" key="1">
    <source>
        <dbReference type="EMBL" id="SBO91315.1"/>
    </source>
</evidence>
<reference evidence="1" key="1">
    <citation type="submission" date="2016-04" db="EMBL/GenBank/DDBJ databases">
        <authorList>
            <person name="Evans L.H."/>
            <person name="Alamgir A."/>
            <person name="Owens N."/>
            <person name="Weber N.D."/>
            <person name="Virtaneva K."/>
            <person name="Barbian K."/>
            <person name="Babar A."/>
            <person name="Rosenke K."/>
        </authorList>
    </citation>
    <scope>NUCLEOTIDE SEQUENCE</scope>
    <source>
        <strain evidence="1">Nono1</strain>
    </source>
</reference>